<evidence type="ECO:0000313" key="2">
    <source>
        <dbReference type="EMBL" id="SMF26782.1"/>
    </source>
</evidence>
<dbReference type="Proteomes" id="UP000192917">
    <property type="component" value="Unassembled WGS sequence"/>
</dbReference>
<keyword evidence="1" id="KW-1133">Transmembrane helix</keyword>
<keyword evidence="3" id="KW-1185">Reference proteome</keyword>
<feature type="transmembrane region" description="Helical" evidence="1">
    <location>
        <begin position="74"/>
        <end position="92"/>
    </location>
</feature>
<gene>
    <name evidence="2" type="ORF">SAMN05428998_10930</name>
</gene>
<dbReference type="InterPro" id="IPR004891">
    <property type="entry name" value="Mercury-R_MerC"/>
</dbReference>
<dbReference type="GO" id="GO:0015097">
    <property type="term" value="F:mercury ion transmembrane transporter activity"/>
    <property type="evidence" value="ECO:0007669"/>
    <property type="project" value="InterPro"/>
</dbReference>
<feature type="transmembrane region" description="Helical" evidence="1">
    <location>
        <begin position="44"/>
        <end position="62"/>
    </location>
</feature>
<evidence type="ECO:0000256" key="1">
    <source>
        <dbReference type="SAM" id="Phobius"/>
    </source>
</evidence>
<reference evidence="2 3" key="1">
    <citation type="submission" date="2017-04" db="EMBL/GenBank/DDBJ databases">
        <authorList>
            <person name="Afonso C.L."/>
            <person name="Miller P.J."/>
            <person name="Scott M.A."/>
            <person name="Spackman E."/>
            <person name="Goraichik I."/>
            <person name="Dimitrov K.M."/>
            <person name="Suarez D.L."/>
            <person name="Swayne D.E."/>
        </authorList>
    </citation>
    <scope>NUCLEOTIDE SEQUENCE [LARGE SCALE GENOMIC DNA]</scope>
    <source>
        <strain evidence="2 3">USBA 355</strain>
    </source>
</reference>
<dbReference type="STRING" id="560819.SAMN05428998_10930"/>
<keyword evidence="1" id="KW-0812">Transmembrane</keyword>
<keyword evidence="1" id="KW-0472">Membrane</keyword>
<name>A0A1Y6BSS5_9PROT</name>
<dbReference type="EMBL" id="FWZX01000009">
    <property type="protein sequence ID" value="SMF26782.1"/>
    <property type="molecule type" value="Genomic_DNA"/>
</dbReference>
<protein>
    <submittedName>
        <fullName evidence="2">MerC mercury resistance protein</fullName>
    </submittedName>
</protein>
<dbReference type="PROSITE" id="PS51257">
    <property type="entry name" value="PROKAR_LIPOPROTEIN"/>
    <property type="match status" value="1"/>
</dbReference>
<proteinExistence type="predicted"/>
<feature type="transmembrane region" description="Helical" evidence="1">
    <location>
        <begin position="98"/>
        <end position="115"/>
    </location>
</feature>
<evidence type="ECO:0000313" key="3">
    <source>
        <dbReference type="Proteomes" id="UP000192917"/>
    </source>
</evidence>
<dbReference type="GO" id="GO:0016020">
    <property type="term" value="C:membrane"/>
    <property type="evidence" value="ECO:0007669"/>
    <property type="project" value="InterPro"/>
</dbReference>
<dbReference type="Pfam" id="PF03203">
    <property type="entry name" value="MerC"/>
    <property type="match status" value="1"/>
</dbReference>
<accession>A0A1Y6BSS5</accession>
<organism evidence="2 3">
    <name type="scientific">Tistlia consotensis USBA 355</name>
    <dbReference type="NCBI Taxonomy" id="560819"/>
    <lineage>
        <taxon>Bacteria</taxon>
        <taxon>Pseudomonadati</taxon>
        <taxon>Pseudomonadota</taxon>
        <taxon>Alphaproteobacteria</taxon>
        <taxon>Rhodospirillales</taxon>
        <taxon>Rhodovibrionaceae</taxon>
        <taxon>Tistlia</taxon>
    </lineage>
</organism>
<sequence>MRTRGNRAWMAPAAAALSMLACYGTLAASALLGALGVTIALNEAVWAGAIVIFAWLTLPALWLRWRRHRLLRPLALAAVGVALISITMTVAYARAVEIVGFVFLCAGTYLDWRAAGRARRKTA</sequence>
<dbReference type="AlphaFoldDB" id="A0A1Y6BSS5"/>